<dbReference type="GO" id="GO:0003677">
    <property type="term" value="F:DNA binding"/>
    <property type="evidence" value="ECO:0007669"/>
    <property type="project" value="UniProtKB-KW"/>
</dbReference>
<comment type="similarity">
    <text evidence="1">Belongs to the helicase family. RecQ subfamily.</text>
</comment>
<dbReference type="GO" id="GO:0005524">
    <property type="term" value="F:ATP binding"/>
    <property type="evidence" value="ECO:0007669"/>
    <property type="project" value="UniProtKB-KW"/>
</dbReference>
<dbReference type="InterPro" id="IPR011545">
    <property type="entry name" value="DEAD/DEAH_box_helicase_dom"/>
</dbReference>
<keyword evidence="10" id="KW-1185">Reference proteome</keyword>
<comment type="caution">
    <text evidence="9">The sequence shown here is derived from an EMBL/GenBank/DDBJ whole genome shotgun (WGS) entry which is preliminary data.</text>
</comment>
<dbReference type="GO" id="GO:0009378">
    <property type="term" value="F:four-way junction helicase activity"/>
    <property type="evidence" value="ECO:0007669"/>
    <property type="project" value="TreeGrafter"/>
</dbReference>
<evidence type="ECO:0000256" key="4">
    <source>
        <dbReference type="ARBA" id="ARBA00023125"/>
    </source>
</evidence>
<dbReference type="InterPro" id="IPR027417">
    <property type="entry name" value="P-loop_NTPase"/>
</dbReference>
<sequence>MVEGEVPKTCMVQREKGTRNRGRRWNYGFGEAGTDDGWERFPWAIAVPLGCAECPGGGHVPSSSRAWVGESTVGRTRLDGRFTVFPMVQDGVVWMLPNDQEDNLYASNIAIMDIHKPLIDPQITHWLNYIRKLSLSQLEAFALQNIPSSFPLPSDYIDPLNHDYKTIAIRSCILVYIASNRRMVPRRFQLESTNAMAHGFNCVMDAEVGSGKTLCQIILNLLYPDTTSITISPLKRLQILQAAEFERWGIRTVCINEDTPSDPELWTCIREGFFQHLIVQPEQLKMFQGHLPRLARLLNVPQFVKTIARGVPFEALSGTYPPHITIAVIEHLNFDPKTYVSLEISANCPNIVYATHAIVGSLKDFRNLDFFISIPFTKVLKCIVFHDDTQQCADTATHLDNRLPPDLANTGVVRHYHGGMSKEYLTQVFEDFSNPDGVCKILCATEGVSTGLDVSGIVAVIDYGVPQEMSRGGQHRGRAGRRGQHAVYLVMAEPWAYTASLDGVSADSTDESDIFGLRLRGMAFFGLGLGFGWRSKPKPGFSACKPFRQPFPSQKKGVACLYCTVITVKQTYPACIVVFPEAFLEVAWVQFQYFVLHRPIYTVWANNDHHQGCIRVNSCVLRLFKYSYGLVLPLVYE</sequence>
<dbReference type="SMART" id="SM00490">
    <property type="entry name" value="HELICc"/>
    <property type="match status" value="1"/>
</dbReference>
<dbReference type="PANTHER" id="PTHR13710">
    <property type="entry name" value="DNA HELICASE RECQ FAMILY MEMBER"/>
    <property type="match status" value="1"/>
</dbReference>
<evidence type="ECO:0000313" key="10">
    <source>
        <dbReference type="Proteomes" id="UP001215280"/>
    </source>
</evidence>
<evidence type="ECO:0000256" key="3">
    <source>
        <dbReference type="ARBA" id="ARBA00022840"/>
    </source>
</evidence>
<dbReference type="SUPFAM" id="SSF52540">
    <property type="entry name" value="P-loop containing nucleoside triphosphate hydrolases"/>
    <property type="match status" value="1"/>
</dbReference>
<keyword evidence="5" id="KW-0413">Isomerase</keyword>
<dbReference type="Gene3D" id="3.40.50.300">
    <property type="entry name" value="P-loop containing nucleotide triphosphate hydrolases"/>
    <property type="match status" value="2"/>
</dbReference>
<evidence type="ECO:0000313" key="9">
    <source>
        <dbReference type="EMBL" id="KAJ7731438.1"/>
    </source>
</evidence>
<dbReference type="GO" id="GO:0000724">
    <property type="term" value="P:double-strand break repair via homologous recombination"/>
    <property type="evidence" value="ECO:0007669"/>
    <property type="project" value="TreeGrafter"/>
</dbReference>
<dbReference type="Pfam" id="PF00270">
    <property type="entry name" value="DEAD"/>
    <property type="match status" value="1"/>
</dbReference>
<dbReference type="Pfam" id="PF00271">
    <property type="entry name" value="Helicase_C"/>
    <property type="match status" value="1"/>
</dbReference>
<dbReference type="GO" id="GO:0016787">
    <property type="term" value="F:hydrolase activity"/>
    <property type="evidence" value="ECO:0007669"/>
    <property type="project" value="UniProtKB-KW"/>
</dbReference>
<dbReference type="GO" id="GO:0005737">
    <property type="term" value="C:cytoplasm"/>
    <property type="evidence" value="ECO:0007669"/>
    <property type="project" value="TreeGrafter"/>
</dbReference>
<dbReference type="GO" id="GO:0043138">
    <property type="term" value="F:3'-5' DNA helicase activity"/>
    <property type="evidence" value="ECO:0007669"/>
    <property type="project" value="UniProtKB-EC"/>
</dbReference>
<evidence type="ECO:0000256" key="1">
    <source>
        <dbReference type="ARBA" id="ARBA00005446"/>
    </source>
</evidence>
<dbReference type="AlphaFoldDB" id="A0AAD7HZ81"/>
<accession>A0AAD7HZ81</accession>
<gene>
    <name evidence="9" type="ORF">DFH07DRAFT_781265</name>
</gene>
<evidence type="ECO:0000256" key="2">
    <source>
        <dbReference type="ARBA" id="ARBA00022741"/>
    </source>
</evidence>
<dbReference type="GO" id="GO:0005694">
    <property type="term" value="C:chromosome"/>
    <property type="evidence" value="ECO:0007669"/>
    <property type="project" value="TreeGrafter"/>
</dbReference>
<protein>
    <recommendedName>
        <fullName evidence="7">DNA 3'-5' helicase</fullName>
        <ecNumber evidence="7">5.6.2.4</ecNumber>
    </recommendedName>
</protein>
<proteinExistence type="inferred from homology"/>
<keyword evidence="3" id="KW-0067">ATP-binding</keyword>
<dbReference type="InterPro" id="IPR001650">
    <property type="entry name" value="Helicase_C-like"/>
</dbReference>
<feature type="domain" description="Helicase C-terminal" evidence="8">
    <location>
        <begin position="367"/>
        <end position="523"/>
    </location>
</feature>
<dbReference type="PROSITE" id="PS51194">
    <property type="entry name" value="HELICASE_CTER"/>
    <property type="match status" value="1"/>
</dbReference>
<evidence type="ECO:0000256" key="5">
    <source>
        <dbReference type="ARBA" id="ARBA00023235"/>
    </source>
</evidence>
<reference evidence="9" key="1">
    <citation type="submission" date="2023-03" db="EMBL/GenBank/DDBJ databases">
        <title>Massive genome expansion in bonnet fungi (Mycena s.s.) driven by repeated elements and novel gene families across ecological guilds.</title>
        <authorList>
            <consortium name="Lawrence Berkeley National Laboratory"/>
            <person name="Harder C.B."/>
            <person name="Miyauchi S."/>
            <person name="Viragh M."/>
            <person name="Kuo A."/>
            <person name="Thoen E."/>
            <person name="Andreopoulos B."/>
            <person name="Lu D."/>
            <person name="Skrede I."/>
            <person name="Drula E."/>
            <person name="Henrissat B."/>
            <person name="Morin E."/>
            <person name="Kohler A."/>
            <person name="Barry K."/>
            <person name="LaButti K."/>
            <person name="Morin E."/>
            <person name="Salamov A."/>
            <person name="Lipzen A."/>
            <person name="Mereny Z."/>
            <person name="Hegedus B."/>
            <person name="Baldrian P."/>
            <person name="Stursova M."/>
            <person name="Weitz H."/>
            <person name="Taylor A."/>
            <person name="Grigoriev I.V."/>
            <person name="Nagy L.G."/>
            <person name="Martin F."/>
            <person name="Kauserud H."/>
        </authorList>
    </citation>
    <scope>NUCLEOTIDE SEQUENCE</scope>
    <source>
        <strain evidence="9">CBHHK188m</strain>
    </source>
</reference>
<comment type="catalytic activity">
    <reaction evidence="6">
        <text>Couples ATP hydrolysis with the unwinding of duplex DNA by translocating in the 3'-5' direction.</text>
        <dbReference type="EC" id="5.6.2.4"/>
    </reaction>
</comment>
<dbReference type="Proteomes" id="UP001215280">
    <property type="component" value="Unassembled WGS sequence"/>
</dbReference>
<evidence type="ECO:0000256" key="7">
    <source>
        <dbReference type="ARBA" id="ARBA00034808"/>
    </source>
</evidence>
<dbReference type="EMBL" id="JARJLG010000183">
    <property type="protein sequence ID" value="KAJ7731438.1"/>
    <property type="molecule type" value="Genomic_DNA"/>
</dbReference>
<keyword evidence="4" id="KW-0238">DNA-binding</keyword>
<keyword evidence="2" id="KW-0547">Nucleotide-binding</keyword>
<keyword evidence="9" id="KW-0378">Hydrolase</keyword>
<evidence type="ECO:0000256" key="6">
    <source>
        <dbReference type="ARBA" id="ARBA00034617"/>
    </source>
</evidence>
<evidence type="ECO:0000259" key="8">
    <source>
        <dbReference type="PROSITE" id="PS51194"/>
    </source>
</evidence>
<organism evidence="9 10">
    <name type="scientific">Mycena maculata</name>
    <dbReference type="NCBI Taxonomy" id="230809"/>
    <lineage>
        <taxon>Eukaryota</taxon>
        <taxon>Fungi</taxon>
        <taxon>Dikarya</taxon>
        <taxon>Basidiomycota</taxon>
        <taxon>Agaricomycotina</taxon>
        <taxon>Agaricomycetes</taxon>
        <taxon>Agaricomycetidae</taxon>
        <taxon>Agaricales</taxon>
        <taxon>Marasmiineae</taxon>
        <taxon>Mycenaceae</taxon>
        <taxon>Mycena</taxon>
    </lineage>
</organism>
<dbReference type="EC" id="5.6.2.4" evidence="7"/>
<name>A0AAD7HZ81_9AGAR</name>
<dbReference type="PANTHER" id="PTHR13710:SF105">
    <property type="entry name" value="ATP-DEPENDENT DNA HELICASE Q1"/>
    <property type="match status" value="1"/>
</dbReference>